<protein>
    <recommendedName>
        <fullName evidence="1">Factor of DNA methylation 1-5/IDN2 domain-containing protein</fullName>
    </recommendedName>
</protein>
<dbReference type="Pfam" id="PF03469">
    <property type="entry name" value="XH"/>
    <property type="match status" value="1"/>
</dbReference>
<organism evidence="2 3">
    <name type="scientific">Gossypium darwinii</name>
    <name type="common">Darwin's cotton</name>
    <name type="synonym">Gossypium barbadense var. darwinii</name>
    <dbReference type="NCBI Taxonomy" id="34276"/>
    <lineage>
        <taxon>Eukaryota</taxon>
        <taxon>Viridiplantae</taxon>
        <taxon>Streptophyta</taxon>
        <taxon>Embryophyta</taxon>
        <taxon>Tracheophyta</taxon>
        <taxon>Spermatophyta</taxon>
        <taxon>Magnoliopsida</taxon>
        <taxon>eudicotyledons</taxon>
        <taxon>Gunneridae</taxon>
        <taxon>Pentapetalae</taxon>
        <taxon>rosids</taxon>
        <taxon>malvids</taxon>
        <taxon>Malvales</taxon>
        <taxon>Malvaceae</taxon>
        <taxon>Malvoideae</taxon>
        <taxon>Gossypium</taxon>
    </lineage>
</organism>
<dbReference type="AlphaFoldDB" id="A0A5D2B7W2"/>
<proteinExistence type="predicted"/>
<evidence type="ECO:0000313" key="3">
    <source>
        <dbReference type="Proteomes" id="UP000323506"/>
    </source>
</evidence>
<dbReference type="Proteomes" id="UP000323506">
    <property type="component" value="Chromosome D10"/>
</dbReference>
<feature type="domain" description="Factor of DNA methylation 1-5/IDN2" evidence="1">
    <location>
        <begin position="19"/>
        <end position="49"/>
    </location>
</feature>
<keyword evidence="3" id="KW-1185">Reference proteome</keyword>
<reference evidence="2 3" key="1">
    <citation type="submission" date="2019-06" db="EMBL/GenBank/DDBJ databases">
        <title>WGS assembly of Gossypium darwinii.</title>
        <authorList>
            <person name="Chen Z.J."/>
            <person name="Sreedasyam A."/>
            <person name="Ando A."/>
            <person name="Song Q."/>
            <person name="De L."/>
            <person name="Hulse-Kemp A."/>
            <person name="Ding M."/>
            <person name="Ye W."/>
            <person name="Kirkbride R."/>
            <person name="Jenkins J."/>
            <person name="Plott C."/>
            <person name="Lovell J."/>
            <person name="Lin Y.-M."/>
            <person name="Vaughn R."/>
            <person name="Liu B."/>
            <person name="Li W."/>
            <person name="Simpson S."/>
            <person name="Scheffler B."/>
            <person name="Saski C."/>
            <person name="Grover C."/>
            <person name="Hu G."/>
            <person name="Conover J."/>
            <person name="Carlson J."/>
            <person name="Shu S."/>
            <person name="Boston L."/>
            <person name="Williams M."/>
            <person name="Peterson D."/>
            <person name="Mcgee K."/>
            <person name="Jones D."/>
            <person name="Wendel J."/>
            <person name="Stelly D."/>
            <person name="Grimwood J."/>
            <person name="Schmutz J."/>
        </authorList>
    </citation>
    <scope>NUCLEOTIDE SEQUENCE [LARGE SCALE GENOMIC DNA]</scope>
    <source>
        <strain evidence="2">1808015.09</strain>
    </source>
</reference>
<gene>
    <name evidence="2" type="ORF">ES288_D10G284200v1</name>
</gene>
<sequence length="58" mass="6894">MYGGKEQPLVILFYYSFTFQIWNRKEGRKATMKVIIQYVIGQLKIHKRKMKANSVISI</sequence>
<evidence type="ECO:0000259" key="1">
    <source>
        <dbReference type="Pfam" id="PF03469"/>
    </source>
</evidence>
<name>A0A5D2B7W2_GOSDA</name>
<evidence type="ECO:0000313" key="2">
    <source>
        <dbReference type="EMBL" id="TYG51742.1"/>
    </source>
</evidence>
<dbReference type="InterPro" id="IPR005379">
    <property type="entry name" value="FDM1-5/IDN2_XH"/>
</dbReference>
<accession>A0A5D2B7W2</accession>
<dbReference type="EMBL" id="CM017710">
    <property type="protein sequence ID" value="TYG51742.1"/>
    <property type="molecule type" value="Genomic_DNA"/>
</dbReference>